<evidence type="ECO:0000313" key="1">
    <source>
        <dbReference type="EMBL" id="SEP11579.1"/>
    </source>
</evidence>
<dbReference type="Proteomes" id="UP000199615">
    <property type="component" value="Unassembled WGS sequence"/>
</dbReference>
<dbReference type="RefSeq" id="WP_092685163.1">
    <property type="nucleotide sequence ID" value="NZ_FODT01000008.1"/>
</dbReference>
<name>A0A1H8V870_9BRAD</name>
<evidence type="ECO:0000313" key="2">
    <source>
        <dbReference type="Proteomes" id="UP000199615"/>
    </source>
</evidence>
<gene>
    <name evidence="1" type="ORF">SAMN05444123_108114</name>
</gene>
<organism evidence="1 2">
    <name type="scientific">Rhodopseudomonas pseudopalustris</name>
    <dbReference type="NCBI Taxonomy" id="1513892"/>
    <lineage>
        <taxon>Bacteria</taxon>
        <taxon>Pseudomonadati</taxon>
        <taxon>Pseudomonadota</taxon>
        <taxon>Alphaproteobacteria</taxon>
        <taxon>Hyphomicrobiales</taxon>
        <taxon>Nitrobacteraceae</taxon>
        <taxon>Rhodopseudomonas</taxon>
    </lineage>
</organism>
<sequence>MAIFTAFFGAVASVIGLTGFFATAFVAVGTLAATVGISYLLKQKNDAATQSAESHFSAQGQLQAAGDVPRSFIVGYSVTGGSLVYANEWGYDGETPNAYHVQVISLADLPSGPLREVWVNGEQCTLLTGEPHAEFGVPLAEYRKDGKDHLWVKYYDGRQTAADPYLVNRVGSADYPYEATRVGFGVAYVICTALVEDTLFAGFPTYKFVPGGIALYDPSRDSSAGGVGPQRWSDPSSWGGDGDDLPVVQVYNILRGIRYDCEWVYGLQQMTAARLPAVNWVTQIDKCRATVQGESGVEALYRSGGQISVDQPPLAVIEKLNASCQGRLSEIGGFYKYRAGAPDSPTFAWTDGDLLSTEEHTHRPFFTLGKTINGVQARHPDPAQNWAVATAPAYYRPDLEVSAGGRRLMATPMLDFVPYPAQVQRLQKSAIDEAQRARTHELAFPPVFWLVEPGDVGQWTSVRNGYDAKLFRVDMMVDHANLDVTMAVTEVDPGDYQWDHNVDYQGVTTGPTVIVRPAPQAILDWHAEPYTIRDASGLERRPAIRLSWDGTLPGISGVSFRVREAETEDIVHSNQTSFYAEGVIVISQSLLPMTDYEVEGRLIPSAPRDVIPSDWLPVTTPDVRLTAEDISAGIRYQITTLQNQLKQGFQEFEARSLELIAQVAARGVLDKEIFHQETADGRAQVTELAGTVSDLDHSLASYQLTVSAAFGEVRSSVQAQADALSTLNSSFSSYKTTVSAALGAVSASVETNSTAIANVTGYVASNWTVKTNAAGAVAGLQLYNSGPGTSGFVIQADKWGWQQPGVNGGAPTPIMSAGFVNGVASWGFTGNMFIDGSINVTALNTGTLTAWIANLTYINSSYQTSPSGKMVAVWSESRLEFYR</sequence>
<keyword evidence="2" id="KW-1185">Reference proteome</keyword>
<dbReference type="OrthoDB" id="7349961at2"/>
<accession>A0A1H8V870</accession>
<dbReference type="AlphaFoldDB" id="A0A1H8V870"/>
<dbReference type="EMBL" id="FODT01000008">
    <property type="protein sequence ID" value="SEP11579.1"/>
    <property type="molecule type" value="Genomic_DNA"/>
</dbReference>
<reference evidence="2" key="1">
    <citation type="submission" date="2016-10" db="EMBL/GenBank/DDBJ databases">
        <authorList>
            <person name="Varghese N."/>
            <person name="Submissions S."/>
        </authorList>
    </citation>
    <scope>NUCLEOTIDE SEQUENCE [LARGE SCALE GENOMIC DNA]</scope>
    <source>
        <strain evidence="2">DSM 123</strain>
    </source>
</reference>
<protein>
    <recommendedName>
        <fullName evidence="3">Phage tail protein</fullName>
    </recommendedName>
</protein>
<evidence type="ECO:0008006" key="3">
    <source>
        <dbReference type="Google" id="ProtNLM"/>
    </source>
</evidence>
<proteinExistence type="predicted"/>